<dbReference type="EMBL" id="CAOQHR010000004">
    <property type="protein sequence ID" value="CAI6334250.1"/>
    <property type="molecule type" value="Genomic_DNA"/>
</dbReference>
<dbReference type="AlphaFoldDB" id="A0A9W4XMT7"/>
<protein>
    <submittedName>
        <fullName evidence="1">Uncharacterized protein</fullName>
    </submittedName>
</protein>
<sequence length="61" mass="7239">MQRSIVNTIGCAETRFVLLAIVTEQPRLFTQCVGFYPRQLFREKMCRWWTNDDWLQGLKGS</sequence>
<accession>A0A9W4XMT7</accession>
<organism evidence="1 2">
    <name type="scientific">Periconia digitata</name>
    <dbReference type="NCBI Taxonomy" id="1303443"/>
    <lineage>
        <taxon>Eukaryota</taxon>
        <taxon>Fungi</taxon>
        <taxon>Dikarya</taxon>
        <taxon>Ascomycota</taxon>
        <taxon>Pezizomycotina</taxon>
        <taxon>Dothideomycetes</taxon>
        <taxon>Pleosporomycetidae</taxon>
        <taxon>Pleosporales</taxon>
        <taxon>Massarineae</taxon>
        <taxon>Periconiaceae</taxon>
        <taxon>Periconia</taxon>
    </lineage>
</organism>
<proteinExistence type="predicted"/>
<comment type="caution">
    <text evidence="1">The sequence shown here is derived from an EMBL/GenBank/DDBJ whole genome shotgun (WGS) entry which is preliminary data.</text>
</comment>
<reference evidence="1" key="1">
    <citation type="submission" date="2023-01" db="EMBL/GenBank/DDBJ databases">
        <authorList>
            <person name="Van Ghelder C."/>
            <person name="Rancurel C."/>
        </authorList>
    </citation>
    <scope>NUCLEOTIDE SEQUENCE</scope>
    <source>
        <strain evidence="1">CNCM I-4278</strain>
    </source>
</reference>
<keyword evidence="2" id="KW-1185">Reference proteome</keyword>
<name>A0A9W4XMT7_9PLEO</name>
<evidence type="ECO:0000313" key="2">
    <source>
        <dbReference type="Proteomes" id="UP001152607"/>
    </source>
</evidence>
<gene>
    <name evidence="1" type="ORF">PDIGIT_LOCUS7307</name>
</gene>
<evidence type="ECO:0000313" key="1">
    <source>
        <dbReference type="EMBL" id="CAI6334250.1"/>
    </source>
</evidence>
<dbReference type="Proteomes" id="UP001152607">
    <property type="component" value="Unassembled WGS sequence"/>
</dbReference>